<sequence>MNKKKLSTITKVGLASSLVISPLGNSVSATNSPNTSSTWDSVIFIPYAKNNGELIYDPANEPGISPDEVDFVSGYSKGSGDKPSFYIASNGTDMFFRMRLMENPYDRKGGFLSSVWFVQIAENGQHKATVGINGKSPHEDYVYVSNPNGTTVNSIYKTDSSGSHVPGTRVVEAENGQFFLDFQVPISKITEVAPSISSDSNIQLFFGTSKAANLSVINKDYMGPDRGGSYENSASLKLSPSLTMEIPTISITSSASFDSNTPVLSGATTKAAEGSEIELTINEKKYITTVSNQSWNIPVTDPLSTGTHRVTVKVVNELNNIATTKQAIQIGKTITIDGGETKTVSSFPTTVSGTFNNDNGGSKKVEFVVKDSNGVEVDAYRNIQVNNTTQKWSKDISLTLPEGTYTIEAVEDVKKNDNLPKAKQTIVIDNQIDVSITSPADNTTSDNPFPTVTGNTDPNAEVSVFIDSQFYRTVSADDAGNWSLTLGKALAPGDHTFKAEATDDIGNKKETSVYSYKVSSLDISIINGHKVQLNDNIPTIRGRSTAPDGSEILVKVGNRNTLTTQVKNGRWSVDINNPLDDATYSIQASVTSGGLTDSFTQELTIDSSTFVNISSPSNQAVTENRRESISGTAEPLATIGLNFNDGERVETVFADQGGNWTFTPSSDLSLGKQDVVVTASDVNGNVKRAYTSFIINTPGNSLPVIEDYKESIFKGESKSGQVTATDSDNDPLTYSKGSEPSNGTIEVKEDGTYTYTPDSDYTGTDNFTIEVSDGKGGAATSTVTIEIKEPPNKAPTTEDYSDATFKNETISGKVEGADADGDPLTYTKETDPSNGTVTVKAYGTWSYTPNTDYVGTDVFKVQVSDGKSTVTSTVTIDVKEPPNKVPTTVDYSKTTFKNEAASGKVEGTDDDNDPLTYKQGTKPSHGNVTVNEDGSWVYTPTTDYVGLDSFEVLVSDGEAEVISKVTIDVKEPPNELPSVENYSETTIKNEAVSGKVEATDADNDPLTYSKESGPSHGTVTVKEDGAWTYTPSDDYVGEDLFKVQVSDGKAEVTSTVTIDVKEPPNQMPTVENYQKTVERNQTLNGVIEGADPDGDPLEYSKGTSPQHGTLSVEKEGKWAYTPEKDYTGTDRFTISLSDGKGGTATSTVSITVKEPANQMPTAINYYEETEQNKPVSGTVVGSDPDKDVLTYSAEKQPSHGTLDLKDNGEWTYTPEKDYIGQDRFMVNVSDGKGGHATSTISVYVKEPVNQLPVVSNYNEEMEKNTSINGNVEGTDPDGDSLKYKKGRLPEHGVVEVTEQGRWSYTPDQDYTGTDSFTVITDDGKGGTATSTISVLVKEPVNQLPSAENSNKETEQNKPVSGKIEAIDPDKDPLTFKMKQEASQGSVVLKEDGSWVYTPGKDYIGDDSFKVEISDGKGGSVTSTVSIKILEPVNQLPVVDNYNVETEQGQSVNGKVEGTDPDGDSLVFEVGKSPAHGDLKANSDGSWNYTPVPSYVGQDSFSIKASDGKGGVATSTILINVKEPVNRLPEIKNYNETTEVNKAIAGKVEGTDPDGDSLVYSEASSPTHGSINVDSTGEWTYSPDDNYIGFDSFTIEVSDGKGGTATSTVGIHIKEPVNQLPVVGNYKVKAERNQSVRGRVSGTDPDGDSLTYSKGSSPSHGTVEIHSDGNWSYSPSNDYVGGDSFKVLVSDGKGGTATSTVSINVEPPVNLLPTVDNYTANTELNKAVSGKVIGNDADGDPLTYSIETSPEHGTLEVTKEGSWTYQPSKDYKGIDQFSIEVNDGKGGVVTSSITVNVSEPANHAPTVENYNMTTQENNAISGKVSGIDSDGDPLSYTNGSGPKHGKVSVNIDGSWTYTPLQGYTGMDSFTINVSDGKGGTSFSTVSINVLEPVNQLPTISNHNEKTEQNHSVSGKVEGKDSDGDALTYSAGESPSHGAAEVNADGSWTYTPQEDFYGTDSFPIKVSDGRGGVATSTILINVLEPVNNLPTVSNYNEVIFQGGHISGRIEGKDVDGDLLTYHLGKGSSHGTEEVNADGSWAYTPDKGYIGEDRFTIEVSDGKGGVTTLEVSILIKEIINHLPVVDNYNVVTEQNQPLEGKVEGSDSDGDPLLYSKAKDPEHGVVKVDEGGSWTYTPVEGYSGPDSFSVRVDDGKGGAATSTILVNVKEPVNHIPEVGNYNVTTEKNQQVEGRVIGSDADEDLLNYSEGKAPLQGTLVVQKDGSWKYTPDQGFIGTDSFTIIVSDGKGGTKTSTISLKVMKPVNQLPVVDNYNETTLKNQALNGKIESTDPDGDELTFKLEKNPQHGIVKFEEDGTWVYTPDRNYSGPDSFGVIISDGNGGTVTSTVLINVKEPENTLPTVGNYQEETLQDQTATGKIVGEDADGDKLSYALESDPSNGKVEMSEDGTWTYTPKEGFTGTDEFTVLVKDENGGTALSTITLKVSEPENTLPTVGNYQEETLQDQTATGKVVGEDADGDKLSYALESEPSNGKVEMIEDGTWTYTPKEGFTGTDEFKIKVEDTRGGNTVSTIVIQVKESENELPIVEDYTVETKENQSLSGIVEARDPEGTDLIYKLGSDAENGEVELKDNGSWFYTPDSGFVGKDQFKIKVTDARGGSSISMITVDVTELDTKIIIDGGAELKSADRTPLVSGTAEAPKFSQVSIEILNSDGKMVLKDYTSILNGTWSYMLEKELAPGSYEIVATLKSEADEKLNKSVQALEVEESNVSLELTSSPKAIVGDGKTKAVLTAIIKDGNGNPVKGERVSFSSKAGTLVNSEATTNDEGVAVVELISPDLSGTIESQQKVISAKVSNPDKNLYGESQIVVQYVPASVSGVIIDSSSKQPIPGSLIEVREDFNGDGVIDFEATAVTDSEGAYSIAVPYDNWDYTLNVTASTTLDGKKVPVNYSLKAKVGEIKGVGENIKSEKTISGKVFFLNRETNLPEEMDNQGKDINIKPVVLNSGDDDLEIKVDRNGKYVITGGQKGKSYDVMLNVEVEGENGEKQLMVGKKIKVDIPEDGISEVQTTLIDPYGVVTDEETGLPIENTTMKLYWADTELNRNKGRTPHTLVNLPILDGFAPNGNRVPQITNSKGEYAWMVFPDGDYYIIAENEKYHTYDSRAEGRNVSAKPGEDSYIKDGVIHVGQDIVEYDFSMKALSDDEDVNHPPSFKDYQFTVKENTVLTEKVTAEDPDGDMLAYSLYKKPSHGSLTLKDMGSFTYVPKPGFSGVDEFILRVADEHGEVSASTVKVTVEGNSLPDAPGNEIFLETFSGKTISGNLEALNIIAPVTIELKQPENGTADVSLSEMNWEYQPEEGFVGEDGFKVLYYNQEGILHTIEVHVQVHENTVPIGSDDEDRPNTNQEREGNSEDHHKEDLDELPKTGSIFDRNLLLAIASLFGSLGILLRRFGRKKENE</sequence>
<reference evidence="10 11" key="1">
    <citation type="journal article" date="2005" name="Int. J. Syst. Evol. Microbiol.">
        <title>Halobacillus yeomjeoni sp. nov., isolated from a marine solar saltern in Korea.</title>
        <authorList>
            <person name="Yoon J.H."/>
            <person name="Kang S.J."/>
            <person name="Lee C.H."/>
            <person name="Oh H.W."/>
            <person name="Oh T.K."/>
        </authorList>
    </citation>
    <scope>NUCLEOTIDE SEQUENCE [LARGE SCALE GENOMIC DNA]</scope>
    <source>
        <strain evidence="10 11">KCTC 3957</strain>
    </source>
</reference>
<keyword evidence="3" id="KW-0134">Cell wall</keyword>
<evidence type="ECO:0000256" key="4">
    <source>
        <dbReference type="ARBA" id="ARBA00022525"/>
    </source>
</evidence>
<gene>
    <name evidence="10" type="ORF">H0267_05960</name>
</gene>
<proteinExistence type="inferred from homology"/>
<dbReference type="Pfam" id="PF02369">
    <property type="entry name" value="Big_1"/>
    <property type="match status" value="1"/>
</dbReference>
<feature type="region of interest" description="Disordered" evidence="7">
    <location>
        <begin position="1896"/>
        <end position="1942"/>
    </location>
</feature>
<dbReference type="InterPro" id="IPR044016">
    <property type="entry name" value="Big_13"/>
</dbReference>
<dbReference type="GO" id="GO:0016020">
    <property type="term" value="C:membrane"/>
    <property type="evidence" value="ECO:0007669"/>
    <property type="project" value="InterPro"/>
</dbReference>
<dbReference type="Proteomes" id="UP000614490">
    <property type="component" value="Unassembled WGS sequence"/>
</dbReference>
<feature type="compositionally biased region" description="Polar residues" evidence="7">
    <location>
        <begin position="1649"/>
        <end position="1659"/>
    </location>
</feature>
<evidence type="ECO:0000256" key="5">
    <source>
        <dbReference type="ARBA" id="ARBA00022729"/>
    </source>
</evidence>
<evidence type="ECO:0000259" key="9">
    <source>
        <dbReference type="PROSITE" id="PS51127"/>
    </source>
</evidence>
<evidence type="ECO:0000256" key="3">
    <source>
        <dbReference type="ARBA" id="ARBA00022512"/>
    </source>
</evidence>
<dbReference type="SUPFAM" id="SSF49373">
    <property type="entry name" value="Invasin/intimin cell-adhesion fragments"/>
    <property type="match status" value="1"/>
</dbReference>
<dbReference type="InterPro" id="IPR013783">
    <property type="entry name" value="Ig-like_fold"/>
</dbReference>
<dbReference type="GO" id="GO:0005509">
    <property type="term" value="F:calcium ion binding"/>
    <property type="evidence" value="ECO:0007669"/>
    <property type="project" value="InterPro"/>
</dbReference>
<dbReference type="CDD" id="cd11304">
    <property type="entry name" value="Cadherin_repeat"/>
    <property type="match status" value="1"/>
</dbReference>
<dbReference type="NCBIfam" id="TIGR01167">
    <property type="entry name" value="LPXTG_anchor"/>
    <property type="match status" value="1"/>
</dbReference>
<feature type="compositionally biased region" description="Basic and acidic residues" evidence="7">
    <location>
        <begin position="3358"/>
        <end position="3375"/>
    </location>
</feature>
<feature type="domain" description="Big-1" evidence="9">
    <location>
        <begin position="2726"/>
        <end position="2827"/>
    </location>
</feature>
<dbReference type="InterPro" id="IPR003344">
    <property type="entry name" value="Big_1_dom"/>
</dbReference>
<comment type="subcellular location">
    <subcellularLocation>
        <location evidence="1">Secreted</location>
        <location evidence="1">Cell wall</location>
        <topology evidence="1">Peptidoglycan-anchor</topology>
    </subcellularLocation>
</comment>
<dbReference type="NCBIfam" id="NF012211">
    <property type="entry name" value="tand_rpt_95"/>
    <property type="match status" value="22"/>
</dbReference>
<dbReference type="EMBL" id="JADZSC010000001">
    <property type="protein sequence ID" value="MBH0229758.1"/>
    <property type="molecule type" value="Genomic_DNA"/>
</dbReference>
<accession>A0A931HUN9</accession>
<dbReference type="InterPro" id="IPR008969">
    <property type="entry name" value="CarboxyPept-like_regulatory"/>
</dbReference>
<evidence type="ECO:0000256" key="7">
    <source>
        <dbReference type="SAM" id="MobiDB-lite"/>
    </source>
</evidence>
<feature type="region of interest" description="Disordered" evidence="7">
    <location>
        <begin position="1342"/>
        <end position="1368"/>
    </location>
</feature>
<dbReference type="GO" id="GO:0009653">
    <property type="term" value="P:anatomical structure morphogenesis"/>
    <property type="evidence" value="ECO:0007669"/>
    <property type="project" value="TreeGrafter"/>
</dbReference>
<dbReference type="PANTHER" id="PTHR45739">
    <property type="entry name" value="MATRIX PROTEIN, PUTATIVE-RELATED"/>
    <property type="match status" value="1"/>
</dbReference>
<dbReference type="NCBIfam" id="NF033510">
    <property type="entry name" value="Ca_tandemer"/>
    <property type="match status" value="2"/>
</dbReference>
<feature type="compositionally biased region" description="Polar residues" evidence="7">
    <location>
        <begin position="718"/>
        <end position="744"/>
    </location>
</feature>
<dbReference type="SUPFAM" id="SSF49464">
    <property type="entry name" value="Carboxypeptidase regulatory domain-like"/>
    <property type="match status" value="1"/>
</dbReference>
<keyword evidence="6" id="KW-0572">Peptidoglycan-anchor</keyword>
<dbReference type="SMART" id="SM00634">
    <property type="entry name" value="BID_1"/>
    <property type="match status" value="1"/>
</dbReference>
<evidence type="ECO:0000256" key="6">
    <source>
        <dbReference type="ARBA" id="ARBA00023088"/>
    </source>
</evidence>
<evidence type="ECO:0000313" key="11">
    <source>
        <dbReference type="Proteomes" id="UP000614490"/>
    </source>
</evidence>
<dbReference type="PROSITE" id="PS50847">
    <property type="entry name" value="GRAM_POS_ANCHORING"/>
    <property type="match status" value="1"/>
</dbReference>
<dbReference type="PANTHER" id="PTHR45739:SF8">
    <property type="entry name" value="FRAS1-RELATED EXTRACELLULAR MATRIX PROTEIN 1"/>
    <property type="match status" value="1"/>
</dbReference>
<keyword evidence="5" id="KW-0732">Signal</keyword>
<feature type="domain" description="Gram-positive cocci surface proteins LPxTG" evidence="8">
    <location>
        <begin position="3375"/>
        <end position="3411"/>
    </location>
</feature>
<keyword evidence="4" id="KW-0964">Secreted</keyword>
<evidence type="ECO:0000256" key="2">
    <source>
        <dbReference type="ARBA" id="ARBA00010116"/>
    </source>
</evidence>
<dbReference type="InterPro" id="IPR019931">
    <property type="entry name" value="LPXTG_anchor"/>
</dbReference>
<evidence type="ECO:0000256" key="1">
    <source>
        <dbReference type="ARBA" id="ARBA00004168"/>
    </source>
</evidence>
<feature type="region of interest" description="Disordered" evidence="7">
    <location>
        <begin position="3344"/>
        <end position="3375"/>
    </location>
</feature>
<dbReference type="InterPro" id="IPR008964">
    <property type="entry name" value="Invasin/intimin_cell_adhesion"/>
</dbReference>
<evidence type="ECO:0000259" key="8">
    <source>
        <dbReference type="PROSITE" id="PS50847"/>
    </source>
</evidence>
<dbReference type="Gene3D" id="2.60.40.10">
    <property type="entry name" value="Immunoglobulins"/>
    <property type="match status" value="5"/>
</dbReference>
<dbReference type="InterPro" id="IPR051561">
    <property type="entry name" value="FRAS1_ECM"/>
</dbReference>
<dbReference type="NCBIfam" id="TIGR01965">
    <property type="entry name" value="VCBS_repeat"/>
    <property type="match status" value="2"/>
</dbReference>
<comment type="caution">
    <text evidence="10">The sequence shown here is derived from an EMBL/GenBank/DDBJ whole genome shotgun (WGS) entry which is preliminary data.</text>
</comment>
<dbReference type="Gene3D" id="2.60.40.60">
    <property type="entry name" value="Cadherins"/>
    <property type="match status" value="1"/>
</dbReference>
<comment type="similarity">
    <text evidence="2">Belongs to the intimin/invasin family.</text>
</comment>
<organism evidence="10 11">
    <name type="scientific">Halobacillus yeomjeoni</name>
    <dbReference type="NCBI Taxonomy" id="311194"/>
    <lineage>
        <taxon>Bacteria</taxon>
        <taxon>Bacillati</taxon>
        <taxon>Bacillota</taxon>
        <taxon>Bacilli</taxon>
        <taxon>Bacillales</taxon>
        <taxon>Bacillaceae</taxon>
        <taxon>Halobacillus</taxon>
    </lineage>
</organism>
<feature type="compositionally biased region" description="Polar residues" evidence="7">
    <location>
        <begin position="918"/>
        <end position="927"/>
    </location>
</feature>
<feature type="region of interest" description="Disordered" evidence="7">
    <location>
        <begin position="1633"/>
        <end position="1662"/>
    </location>
</feature>
<dbReference type="SUPFAM" id="SSF49313">
    <property type="entry name" value="Cadherin-like"/>
    <property type="match status" value="1"/>
</dbReference>
<protein>
    <submittedName>
        <fullName evidence="10">Tandem-95 repeat protein</fullName>
    </submittedName>
</protein>
<name>A0A931HUN9_9BACI</name>
<evidence type="ECO:0000313" key="10">
    <source>
        <dbReference type="EMBL" id="MBH0229758.1"/>
    </source>
</evidence>
<dbReference type="InterPro" id="IPR015919">
    <property type="entry name" value="Cadherin-like_sf"/>
</dbReference>
<dbReference type="Gene3D" id="2.60.40.3440">
    <property type="match status" value="21"/>
</dbReference>
<feature type="region of interest" description="Disordered" evidence="7">
    <location>
        <begin position="716"/>
        <end position="759"/>
    </location>
</feature>
<dbReference type="InterPro" id="IPR010221">
    <property type="entry name" value="VCBS_dom"/>
</dbReference>
<dbReference type="Pfam" id="PF19077">
    <property type="entry name" value="Big_13"/>
    <property type="match status" value="2"/>
</dbReference>
<dbReference type="Pfam" id="PF17963">
    <property type="entry name" value="Big_9"/>
    <property type="match status" value="22"/>
</dbReference>
<dbReference type="RefSeq" id="WP_197316350.1">
    <property type="nucleotide sequence ID" value="NZ_JADZSC010000001.1"/>
</dbReference>
<keyword evidence="11" id="KW-1185">Reference proteome</keyword>
<dbReference type="PROSITE" id="PS51127">
    <property type="entry name" value="BIG1"/>
    <property type="match status" value="1"/>
</dbReference>
<feature type="region of interest" description="Disordered" evidence="7">
    <location>
        <begin position="900"/>
        <end position="927"/>
    </location>
</feature>